<dbReference type="Proteomes" id="UP000620075">
    <property type="component" value="Unassembled WGS sequence"/>
</dbReference>
<comment type="caution">
    <text evidence="7">The sequence shown here is derived from an EMBL/GenBank/DDBJ whole genome shotgun (WGS) entry which is preliminary data.</text>
</comment>
<feature type="transmembrane region" description="Helical" evidence="5">
    <location>
        <begin position="135"/>
        <end position="153"/>
    </location>
</feature>
<evidence type="ECO:0000313" key="8">
    <source>
        <dbReference type="Proteomes" id="UP000620075"/>
    </source>
</evidence>
<dbReference type="AlphaFoldDB" id="A0A934K537"/>
<keyword evidence="2 5" id="KW-0812">Transmembrane</keyword>
<accession>A0A934K537</accession>
<evidence type="ECO:0000256" key="3">
    <source>
        <dbReference type="ARBA" id="ARBA00022989"/>
    </source>
</evidence>
<dbReference type="Pfam" id="PF13664">
    <property type="entry name" value="DUF4149"/>
    <property type="match status" value="1"/>
</dbReference>
<dbReference type="RefSeq" id="WP_338176196.1">
    <property type="nucleotide sequence ID" value="NZ_JAEKNQ010000009.1"/>
</dbReference>
<feature type="transmembrane region" description="Helical" evidence="5">
    <location>
        <begin position="80"/>
        <end position="101"/>
    </location>
</feature>
<sequence>MIPTAVHLLNLMLAGIWLGCLVFTTFVVSPAFRRMPWSDVERVQVRSALGRQFMLIANPILLLLLGSLVGEALLRSSRLLLVELTLLLPVILLAAIHGLLFGPRLEALAVAEGGTEAGPALSLASRRGGLQRASAVLSGVNLVLSAALLLVAVSA</sequence>
<feature type="transmembrane region" description="Helical" evidence="5">
    <location>
        <begin position="53"/>
        <end position="74"/>
    </location>
</feature>
<evidence type="ECO:0000256" key="2">
    <source>
        <dbReference type="ARBA" id="ARBA00022692"/>
    </source>
</evidence>
<reference evidence="7 8" key="1">
    <citation type="submission" date="2020-10" db="EMBL/GenBank/DDBJ databases">
        <title>Ca. Dormibacterota MAGs.</title>
        <authorList>
            <person name="Montgomery K."/>
        </authorList>
    </citation>
    <scope>NUCLEOTIDE SEQUENCE [LARGE SCALE GENOMIC DNA]</scope>
    <source>
        <strain evidence="7">SC8811_S16_3</strain>
    </source>
</reference>
<gene>
    <name evidence="7" type="ORF">JF888_01295</name>
</gene>
<organism evidence="7 8">
    <name type="scientific">Candidatus Dormiibacter inghamiae</name>
    <dbReference type="NCBI Taxonomy" id="3127013"/>
    <lineage>
        <taxon>Bacteria</taxon>
        <taxon>Bacillati</taxon>
        <taxon>Candidatus Dormiibacterota</taxon>
        <taxon>Candidatus Dormibacteria</taxon>
        <taxon>Candidatus Dormibacterales</taxon>
        <taxon>Candidatus Dormibacteraceae</taxon>
        <taxon>Candidatus Dormiibacter</taxon>
    </lineage>
</organism>
<dbReference type="InterPro" id="IPR025423">
    <property type="entry name" value="TMEM205-like"/>
</dbReference>
<dbReference type="EMBL" id="JAEKNQ010000009">
    <property type="protein sequence ID" value="MBJ7601826.1"/>
    <property type="molecule type" value="Genomic_DNA"/>
</dbReference>
<evidence type="ECO:0000256" key="5">
    <source>
        <dbReference type="SAM" id="Phobius"/>
    </source>
</evidence>
<evidence type="ECO:0000313" key="7">
    <source>
        <dbReference type="EMBL" id="MBJ7601826.1"/>
    </source>
</evidence>
<evidence type="ECO:0000256" key="1">
    <source>
        <dbReference type="ARBA" id="ARBA00004370"/>
    </source>
</evidence>
<evidence type="ECO:0000256" key="4">
    <source>
        <dbReference type="ARBA" id="ARBA00023136"/>
    </source>
</evidence>
<feature type="domain" description="TMEM205-like" evidence="6">
    <location>
        <begin position="13"/>
        <end position="109"/>
    </location>
</feature>
<evidence type="ECO:0000259" key="6">
    <source>
        <dbReference type="Pfam" id="PF13664"/>
    </source>
</evidence>
<protein>
    <recommendedName>
        <fullName evidence="6">TMEM205-like domain-containing protein</fullName>
    </recommendedName>
</protein>
<keyword evidence="4 5" id="KW-0472">Membrane</keyword>
<keyword evidence="3 5" id="KW-1133">Transmembrane helix</keyword>
<dbReference type="GO" id="GO:0016020">
    <property type="term" value="C:membrane"/>
    <property type="evidence" value="ECO:0007669"/>
    <property type="project" value="UniProtKB-SubCell"/>
</dbReference>
<name>A0A934K537_9BACT</name>
<comment type="subcellular location">
    <subcellularLocation>
        <location evidence="1">Membrane</location>
    </subcellularLocation>
</comment>
<feature type="transmembrane region" description="Helical" evidence="5">
    <location>
        <begin position="12"/>
        <end position="32"/>
    </location>
</feature>
<proteinExistence type="predicted"/>